<protein>
    <submittedName>
        <fullName evidence="3">Uncharacterized protein</fullName>
    </submittedName>
</protein>
<name>A0AAD4BM22_BOLED</name>
<feature type="transmembrane region" description="Helical" evidence="2">
    <location>
        <begin position="245"/>
        <end position="266"/>
    </location>
</feature>
<evidence type="ECO:0000256" key="2">
    <source>
        <dbReference type="SAM" id="Phobius"/>
    </source>
</evidence>
<keyword evidence="2" id="KW-1133">Transmembrane helix</keyword>
<dbReference type="AlphaFoldDB" id="A0AAD4BM22"/>
<evidence type="ECO:0000313" key="3">
    <source>
        <dbReference type="EMBL" id="KAF8434801.1"/>
    </source>
</evidence>
<proteinExistence type="predicted"/>
<feature type="transmembrane region" description="Helical" evidence="2">
    <location>
        <begin position="47"/>
        <end position="68"/>
    </location>
</feature>
<sequence length="339" mass="38582">MSSDLQSALENLVQNNYQSSIPILLHFRFIANYFTKVEYVWRRPWSWVSTMFVLVRYVGLLLAITFLAGSSFVPGPLQVSIVLAQVSIWGYIVFMSASDVVMIMRVYAMWNRSRIILWILLFIFVVQTITSVFAYSHSEDPNAHFSETIGHLSSFSFCDSISSNDPLALDLMLQTVPRLVLAATLVILAVTQTLKQSVEMYKATKQWQLNLYMQLLVRDGIIYFFVNVLFQITTMLGSSPNLSAIMLYLSTFPYVFFFALVPRFIISIRELYDRDAHGHSHIDTGFGMRSQLNVGANTTMSAMVFTDVNRERQDPEVEGNADNSGNIELEEVRRVPGQV</sequence>
<feature type="transmembrane region" description="Helical" evidence="2">
    <location>
        <begin position="88"/>
        <end position="108"/>
    </location>
</feature>
<accession>A0AAD4BM22</accession>
<keyword evidence="2" id="KW-0812">Transmembrane</keyword>
<keyword evidence="2" id="KW-0472">Membrane</keyword>
<feature type="region of interest" description="Disordered" evidence="1">
    <location>
        <begin position="313"/>
        <end position="339"/>
    </location>
</feature>
<feature type="transmembrane region" description="Helical" evidence="2">
    <location>
        <begin position="215"/>
        <end position="233"/>
    </location>
</feature>
<evidence type="ECO:0000313" key="4">
    <source>
        <dbReference type="Proteomes" id="UP001194468"/>
    </source>
</evidence>
<evidence type="ECO:0000256" key="1">
    <source>
        <dbReference type="SAM" id="MobiDB-lite"/>
    </source>
</evidence>
<organism evidence="3 4">
    <name type="scientific">Boletus edulis BED1</name>
    <dbReference type="NCBI Taxonomy" id="1328754"/>
    <lineage>
        <taxon>Eukaryota</taxon>
        <taxon>Fungi</taxon>
        <taxon>Dikarya</taxon>
        <taxon>Basidiomycota</taxon>
        <taxon>Agaricomycotina</taxon>
        <taxon>Agaricomycetes</taxon>
        <taxon>Agaricomycetidae</taxon>
        <taxon>Boletales</taxon>
        <taxon>Boletineae</taxon>
        <taxon>Boletaceae</taxon>
        <taxon>Boletoideae</taxon>
        <taxon>Boletus</taxon>
    </lineage>
</organism>
<gene>
    <name evidence="3" type="ORF">L210DRAFT_3552387</name>
</gene>
<reference evidence="3" key="2">
    <citation type="journal article" date="2020" name="Nat. Commun.">
        <title>Large-scale genome sequencing of mycorrhizal fungi provides insights into the early evolution of symbiotic traits.</title>
        <authorList>
            <person name="Miyauchi S."/>
            <person name="Kiss E."/>
            <person name="Kuo A."/>
            <person name="Drula E."/>
            <person name="Kohler A."/>
            <person name="Sanchez-Garcia M."/>
            <person name="Morin E."/>
            <person name="Andreopoulos B."/>
            <person name="Barry K.W."/>
            <person name="Bonito G."/>
            <person name="Buee M."/>
            <person name="Carver A."/>
            <person name="Chen C."/>
            <person name="Cichocki N."/>
            <person name="Clum A."/>
            <person name="Culley D."/>
            <person name="Crous P.W."/>
            <person name="Fauchery L."/>
            <person name="Girlanda M."/>
            <person name="Hayes R.D."/>
            <person name="Keri Z."/>
            <person name="LaButti K."/>
            <person name="Lipzen A."/>
            <person name="Lombard V."/>
            <person name="Magnuson J."/>
            <person name="Maillard F."/>
            <person name="Murat C."/>
            <person name="Nolan M."/>
            <person name="Ohm R.A."/>
            <person name="Pangilinan J."/>
            <person name="Pereira M.F."/>
            <person name="Perotto S."/>
            <person name="Peter M."/>
            <person name="Pfister S."/>
            <person name="Riley R."/>
            <person name="Sitrit Y."/>
            <person name="Stielow J.B."/>
            <person name="Szollosi G."/>
            <person name="Zifcakova L."/>
            <person name="Stursova M."/>
            <person name="Spatafora J.W."/>
            <person name="Tedersoo L."/>
            <person name="Vaario L.M."/>
            <person name="Yamada A."/>
            <person name="Yan M."/>
            <person name="Wang P."/>
            <person name="Xu J."/>
            <person name="Bruns T."/>
            <person name="Baldrian P."/>
            <person name="Vilgalys R."/>
            <person name="Dunand C."/>
            <person name="Henrissat B."/>
            <person name="Grigoriev I.V."/>
            <person name="Hibbett D."/>
            <person name="Nagy L.G."/>
            <person name="Martin F.M."/>
        </authorList>
    </citation>
    <scope>NUCLEOTIDE SEQUENCE</scope>
    <source>
        <strain evidence="3">BED1</strain>
    </source>
</reference>
<feature type="transmembrane region" description="Helical" evidence="2">
    <location>
        <begin position="176"/>
        <end position="194"/>
    </location>
</feature>
<reference evidence="3" key="1">
    <citation type="submission" date="2019-10" db="EMBL/GenBank/DDBJ databases">
        <authorList>
            <consortium name="DOE Joint Genome Institute"/>
            <person name="Kuo A."/>
            <person name="Miyauchi S."/>
            <person name="Kiss E."/>
            <person name="Drula E."/>
            <person name="Kohler A."/>
            <person name="Sanchez-Garcia M."/>
            <person name="Andreopoulos B."/>
            <person name="Barry K.W."/>
            <person name="Bonito G."/>
            <person name="Buee M."/>
            <person name="Carver A."/>
            <person name="Chen C."/>
            <person name="Cichocki N."/>
            <person name="Clum A."/>
            <person name="Culley D."/>
            <person name="Crous P.W."/>
            <person name="Fauchery L."/>
            <person name="Girlanda M."/>
            <person name="Hayes R."/>
            <person name="Keri Z."/>
            <person name="LaButti K."/>
            <person name="Lipzen A."/>
            <person name="Lombard V."/>
            <person name="Magnuson J."/>
            <person name="Maillard F."/>
            <person name="Morin E."/>
            <person name="Murat C."/>
            <person name="Nolan M."/>
            <person name="Ohm R."/>
            <person name="Pangilinan J."/>
            <person name="Pereira M."/>
            <person name="Perotto S."/>
            <person name="Peter M."/>
            <person name="Riley R."/>
            <person name="Sitrit Y."/>
            <person name="Stielow B."/>
            <person name="Szollosi G."/>
            <person name="Zifcakova L."/>
            <person name="Stursova M."/>
            <person name="Spatafora J.W."/>
            <person name="Tedersoo L."/>
            <person name="Vaario L.-M."/>
            <person name="Yamada A."/>
            <person name="Yan M."/>
            <person name="Wang P."/>
            <person name="Xu J."/>
            <person name="Bruns T."/>
            <person name="Baldrian P."/>
            <person name="Vilgalys R."/>
            <person name="Henrissat B."/>
            <person name="Grigoriev I.V."/>
            <person name="Hibbett D."/>
            <person name="Nagy L.G."/>
            <person name="Martin F.M."/>
        </authorList>
    </citation>
    <scope>NUCLEOTIDE SEQUENCE</scope>
    <source>
        <strain evidence="3">BED1</strain>
    </source>
</reference>
<dbReference type="EMBL" id="WHUW01000027">
    <property type="protein sequence ID" value="KAF8434801.1"/>
    <property type="molecule type" value="Genomic_DNA"/>
</dbReference>
<feature type="transmembrane region" description="Helical" evidence="2">
    <location>
        <begin position="115"/>
        <end position="135"/>
    </location>
</feature>
<feature type="compositionally biased region" description="Basic and acidic residues" evidence="1">
    <location>
        <begin position="330"/>
        <end position="339"/>
    </location>
</feature>
<comment type="caution">
    <text evidence="3">The sequence shown here is derived from an EMBL/GenBank/DDBJ whole genome shotgun (WGS) entry which is preliminary data.</text>
</comment>
<keyword evidence="4" id="KW-1185">Reference proteome</keyword>
<dbReference type="Proteomes" id="UP001194468">
    <property type="component" value="Unassembled WGS sequence"/>
</dbReference>